<protein>
    <submittedName>
        <fullName evidence="3">Uncharacterized protein</fullName>
    </submittedName>
</protein>
<dbReference type="Proteomes" id="UP001302126">
    <property type="component" value="Unassembled WGS sequence"/>
</dbReference>
<feature type="compositionally biased region" description="Low complexity" evidence="1">
    <location>
        <begin position="473"/>
        <end position="483"/>
    </location>
</feature>
<feature type="compositionally biased region" description="Polar residues" evidence="1">
    <location>
        <begin position="611"/>
        <end position="620"/>
    </location>
</feature>
<keyword evidence="4" id="KW-1185">Reference proteome</keyword>
<reference evidence="3" key="2">
    <citation type="submission" date="2023-05" db="EMBL/GenBank/DDBJ databases">
        <authorList>
            <consortium name="Lawrence Berkeley National Laboratory"/>
            <person name="Steindorff A."/>
            <person name="Hensen N."/>
            <person name="Bonometti L."/>
            <person name="Westerberg I."/>
            <person name="Brannstrom I.O."/>
            <person name="Guillou S."/>
            <person name="Cros-Aarteil S."/>
            <person name="Calhoun S."/>
            <person name="Haridas S."/>
            <person name="Kuo A."/>
            <person name="Mondo S."/>
            <person name="Pangilinan J."/>
            <person name="Riley R."/>
            <person name="Labutti K."/>
            <person name="Andreopoulos B."/>
            <person name="Lipzen A."/>
            <person name="Chen C."/>
            <person name="Yanf M."/>
            <person name="Daum C."/>
            <person name="Ng V."/>
            <person name="Clum A."/>
            <person name="Ohm R."/>
            <person name="Martin F."/>
            <person name="Silar P."/>
            <person name="Natvig D."/>
            <person name="Lalanne C."/>
            <person name="Gautier V."/>
            <person name="Ament-Velasquez S.L."/>
            <person name="Kruys A."/>
            <person name="Hutchinson M.I."/>
            <person name="Powell A.J."/>
            <person name="Barry K."/>
            <person name="Miller A.N."/>
            <person name="Grigoriev I.V."/>
            <person name="Debuchy R."/>
            <person name="Gladieux P."/>
            <person name="Thoren M.H."/>
            <person name="Johannesson H."/>
        </authorList>
    </citation>
    <scope>NUCLEOTIDE SEQUENCE</scope>
    <source>
        <strain evidence="3">PSN309</strain>
    </source>
</reference>
<accession>A0AAN6WYB5</accession>
<evidence type="ECO:0000313" key="3">
    <source>
        <dbReference type="EMBL" id="KAK4189841.1"/>
    </source>
</evidence>
<evidence type="ECO:0000256" key="1">
    <source>
        <dbReference type="SAM" id="MobiDB-lite"/>
    </source>
</evidence>
<feature type="region of interest" description="Disordered" evidence="1">
    <location>
        <begin position="269"/>
        <end position="366"/>
    </location>
</feature>
<proteinExistence type="predicted"/>
<evidence type="ECO:0000256" key="2">
    <source>
        <dbReference type="SAM" id="Phobius"/>
    </source>
</evidence>
<gene>
    <name evidence="3" type="ORF">QBC35DRAFT_122169</name>
</gene>
<feature type="transmembrane region" description="Helical" evidence="2">
    <location>
        <begin position="242"/>
        <end position="263"/>
    </location>
</feature>
<feature type="compositionally biased region" description="Pro residues" evidence="1">
    <location>
        <begin position="484"/>
        <end position="505"/>
    </location>
</feature>
<reference evidence="3" key="1">
    <citation type="journal article" date="2023" name="Mol. Phylogenet. Evol.">
        <title>Genome-scale phylogeny and comparative genomics of the fungal order Sordariales.</title>
        <authorList>
            <person name="Hensen N."/>
            <person name="Bonometti L."/>
            <person name="Westerberg I."/>
            <person name="Brannstrom I.O."/>
            <person name="Guillou S."/>
            <person name="Cros-Aarteil S."/>
            <person name="Calhoun S."/>
            <person name="Haridas S."/>
            <person name="Kuo A."/>
            <person name="Mondo S."/>
            <person name="Pangilinan J."/>
            <person name="Riley R."/>
            <person name="LaButti K."/>
            <person name="Andreopoulos B."/>
            <person name="Lipzen A."/>
            <person name="Chen C."/>
            <person name="Yan M."/>
            <person name="Daum C."/>
            <person name="Ng V."/>
            <person name="Clum A."/>
            <person name="Steindorff A."/>
            <person name="Ohm R.A."/>
            <person name="Martin F."/>
            <person name="Silar P."/>
            <person name="Natvig D.O."/>
            <person name="Lalanne C."/>
            <person name="Gautier V."/>
            <person name="Ament-Velasquez S.L."/>
            <person name="Kruys A."/>
            <person name="Hutchinson M.I."/>
            <person name="Powell A.J."/>
            <person name="Barry K."/>
            <person name="Miller A.N."/>
            <person name="Grigoriev I.V."/>
            <person name="Debuchy R."/>
            <person name="Gladieux P."/>
            <person name="Hiltunen Thoren M."/>
            <person name="Johannesson H."/>
        </authorList>
    </citation>
    <scope>NUCLEOTIDE SEQUENCE</scope>
    <source>
        <strain evidence="3">PSN309</strain>
    </source>
</reference>
<feature type="compositionally biased region" description="Polar residues" evidence="1">
    <location>
        <begin position="429"/>
        <end position="445"/>
    </location>
</feature>
<feature type="region of interest" description="Disordered" evidence="1">
    <location>
        <begin position="523"/>
        <end position="707"/>
    </location>
</feature>
<feature type="compositionally biased region" description="Polar residues" evidence="1">
    <location>
        <begin position="556"/>
        <end position="570"/>
    </location>
</feature>
<feature type="region of interest" description="Disordered" evidence="1">
    <location>
        <begin position="429"/>
        <end position="505"/>
    </location>
</feature>
<feature type="compositionally biased region" description="Basic and acidic residues" evidence="1">
    <location>
        <begin position="696"/>
        <end position="707"/>
    </location>
</feature>
<feature type="region of interest" description="Disordered" evidence="1">
    <location>
        <begin position="197"/>
        <end position="235"/>
    </location>
</feature>
<dbReference type="EMBL" id="MU864371">
    <property type="protein sequence ID" value="KAK4189841.1"/>
    <property type="molecule type" value="Genomic_DNA"/>
</dbReference>
<feature type="compositionally biased region" description="Basic and acidic residues" evidence="1">
    <location>
        <begin position="594"/>
        <end position="603"/>
    </location>
</feature>
<dbReference type="AlphaFoldDB" id="A0AAN6WYB5"/>
<evidence type="ECO:0000313" key="4">
    <source>
        <dbReference type="Proteomes" id="UP001302126"/>
    </source>
</evidence>
<organism evidence="3 4">
    <name type="scientific">Podospora australis</name>
    <dbReference type="NCBI Taxonomy" id="1536484"/>
    <lineage>
        <taxon>Eukaryota</taxon>
        <taxon>Fungi</taxon>
        <taxon>Dikarya</taxon>
        <taxon>Ascomycota</taxon>
        <taxon>Pezizomycotina</taxon>
        <taxon>Sordariomycetes</taxon>
        <taxon>Sordariomycetidae</taxon>
        <taxon>Sordariales</taxon>
        <taxon>Podosporaceae</taxon>
        <taxon>Podospora</taxon>
    </lineage>
</organism>
<comment type="caution">
    <text evidence="3">The sequence shown here is derived from an EMBL/GenBank/DDBJ whole genome shotgun (WGS) entry which is preliminary data.</text>
</comment>
<keyword evidence="2" id="KW-0812">Transmembrane</keyword>
<feature type="compositionally biased region" description="Polar residues" evidence="1">
    <location>
        <begin position="649"/>
        <end position="667"/>
    </location>
</feature>
<keyword evidence="2" id="KW-0472">Membrane</keyword>
<name>A0AAN6WYB5_9PEZI</name>
<keyword evidence="2" id="KW-1133">Transmembrane helix</keyword>
<sequence>MEGIGAGGRIGASGEDCHRCYYNATILENAGGPGRPDPCLQSCLDQFRRSIIPSWEDTSAGWAEGCRSLTNSSDLSVVEKRFWSLYWCDMKFCGVAIDQNGGKEQDPMVDKIINTCQNNGFHDIHDPGPPSPSFACVTSREAAQCPAATMLAMPDDGTGAAKPPSQPVISISSISPTAASIPTQTTFTGIARISSLPSSPSLISSSRTKSTTTTTATSDPTSAPAESTSTTTSTGLSSQGKIALAVCMSIGAIVLLCLALLWVRGRRRRNPSQHHGFSSKLGFGRRRPQGGSPTPLISPASSAVGNGPLLTPPLRLRDRKFLPSILRSGNRSPSPPLTPLTPAYSPQHGSTLFPTSPICTPTTSKLVPRNERTPRAYTGGLPPIPPMMPSLADSSRGSASSYSTASIGGATTTTSHTHNVANQYSSLRNEITSPGGTAAPNTPTSPARPPRPHDSPLQIPDLITAATAMTSGPSSTTSLVISPPLSPPPTRALPLLPQSPPPPHHPYSFISNSSDGGSITPTAATAVAGGGGGTGRETRIASTSSTSSDTTRIRKGTSTLYHHGRSSGSGAVTGYHHPRHPDLSRNIHHNAAHLAEEKRDERGSWGSWSGTGMTHGQQESQGRKIDEMSTLSTNHDGNGAGDEAIDVSPRTSGSTYSGAVGTLTGTGPTRERGAAAASQHGGSGGVGEIGVAVTKSKGDGDLEEVKI</sequence>
<feature type="compositionally biased region" description="Polar residues" evidence="1">
    <location>
        <begin position="347"/>
        <end position="365"/>
    </location>
</feature>